<evidence type="ECO:0000313" key="2">
    <source>
        <dbReference type="Proteomes" id="UP001519273"/>
    </source>
</evidence>
<keyword evidence="2" id="KW-1185">Reference proteome</keyword>
<comment type="caution">
    <text evidence="1">The sequence shown here is derived from an EMBL/GenBank/DDBJ whole genome shotgun (WGS) entry which is preliminary data.</text>
</comment>
<name>A0ABS4H681_9BACL</name>
<proteinExistence type="predicted"/>
<dbReference type="Proteomes" id="UP001519273">
    <property type="component" value="Unassembled WGS sequence"/>
</dbReference>
<gene>
    <name evidence="1" type="ORF">J2Z20_002956</name>
</gene>
<reference evidence="1 2" key="1">
    <citation type="submission" date="2021-03" db="EMBL/GenBank/DDBJ databases">
        <title>Genomic Encyclopedia of Type Strains, Phase IV (KMG-IV): sequencing the most valuable type-strain genomes for metagenomic binning, comparative biology and taxonomic classification.</title>
        <authorList>
            <person name="Goeker M."/>
        </authorList>
    </citation>
    <scope>NUCLEOTIDE SEQUENCE [LARGE SCALE GENOMIC DNA]</scope>
    <source>
        <strain evidence="1 2">DSM 23491</strain>
    </source>
</reference>
<dbReference type="EMBL" id="JAGGKP010000009">
    <property type="protein sequence ID" value="MBP1938039.1"/>
    <property type="molecule type" value="Genomic_DNA"/>
</dbReference>
<protein>
    <submittedName>
        <fullName evidence="1">Uncharacterized protein</fullName>
    </submittedName>
</protein>
<sequence>MDMNVYGIEKLMFQKQKEIENYAKNAWQFNHLKKCKDGFLNKITTRFFHKQTHVDVCCSC</sequence>
<accession>A0ABS4H681</accession>
<organism evidence="1 2">
    <name type="scientific">Paenibacillus sediminis</name>
    <dbReference type="NCBI Taxonomy" id="664909"/>
    <lineage>
        <taxon>Bacteria</taxon>
        <taxon>Bacillati</taxon>
        <taxon>Bacillota</taxon>
        <taxon>Bacilli</taxon>
        <taxon>Bacillales</taxon>
        <taxon>Paenibacillaceae</taxon>
        <taxon>Paenibacillus</taxon>
    </lineage>
</organism>
<evidence type="ECO:0000313" key="1">
    <source>
        <dbReference type="EMBL" id="MBP1938039.1"/>
    </source>
</evidence>